<organism evidence="1">
    <name type="scientific">marine sediment metagenome</name>
    <dbReference type="NCBI Taxonomy" id="412755"/>
    <lineage>
        <taxon>unclassified sequences</taxon>
        <taxon>metagenomes</taxon>
        <taxon>ecological metagenomes</taxon>
    </lineage>
</organism>
<proteinExistence type="predicted"/>
<sequence length="91" mass="10684">ALWQAVSNSKRKFFWGWPCGCYVKEIQKLNPPIKLDELKSIPELRRWKSLRWNFQAKGHSALEIPPFAWESLAKIIKMKCGVRINQKSINT</sequence>
<dbReference type="AlphaFoldDB" id="X1FCI2"/>
<comment type="caution">
    <text evidence="1">The sequence shown here is derived from an EMBL/GenBank/DDBJ whole genome shotgun (WGS) entry which is preliminary data.</text>
</comment>
<evidence type="ECO:0000313" key="1">
    <source>
        <dbReference type="EMBL" id="GAH42677.1"/>
    </source>
</evidence>
<feature type="non-terminal residue" evidence="1">
    <location>
        <position position="1"/>
    </location>
</feature>
<dbReference type="EMBL" id="BARU01013950">
    <property type="protein sequence ID" value="GAH42677.1"/>
    <property type="molecule type" value="Genomic_DNA"/>
</dbReference>
<evidence type="ECO:0008006" key="2">
    <source>
        <dbReference type="Google" id="ProtNLM"/>
    </source>
</evidence>
<name>X1FCI2_9ZZZZ</name>
<protein>
    <recommendedName>
        <fullName evidence="2">EVE domain-containing protein</fullName>
    </recommendedName>
</protein>
<gene>
    <name evidence="1" type="ORF">S03H2_24896</name>
</gene>
<accession>X1FCI2</accession>
<reference evidence="1" key="1">
    <citation type="journal article" date="2014" name="Front. Microbiol.">
        <title>High frequency of phylogenetically diverse reductive dehalogenase-homologous genes in deep subseafloor sedimentary metagenomes.</title>
        <authorList>
            <person name="Kawai M."/>
            <person name="Futagami T."/>
            <person name="Toyoda A."/>
            <person name="Takaki Y."/>
            <person name="Nishi S."/>
            <person name="Hori S."/>
            <person name="Arai W."/>
            <person name="Tsubouchi T."/>
            <person name="Morono Y."/>
            <person name="Uchiyama I."/>
            <person name="Ito T."/>
            <person name="Fujiyama A."/>
            <person name="Inagaki F."/>
            <person name="Takami H."/>
        </authorList>
    </citation>
    <scope>NUCLEOTIDE SEQUENCE</scope>
    <source>
        <strain evidence="1">Expedition CK06-06</strain>
    </source>
</reference>